<dbReference type="CDD" id="cd00156">
    <property type="entry name" value="REC"/>
    <property type="match status" value="1"/>
</dbReference>
<evidence type="ECO:0000256" key="7">
    <source>
        <dbReference type="SAM" id="Coils"/>
    </source>
</evidence>
<dbReference type="InterPro" id="IPR004358">
    <property type="entry name" value="Sig_transdc_His_kin-like_C"/>
</dbReference>
<name>A0A255Y917_9SPHN</name>
<dbReference type="Pfam" id="PF02518">
    <property type="entry name" value="HATPase_c"/>
    <property type="match status" value="1"/>
</dbReference>
<feature type="modified residue" description="4-aspartylphosphate" evidence="6">
    <location>
        <position position="669"/>
    </location>
</feature>
<dbReference type="PANTHER" id="PTHR43047:SF9">
    <property type="entry name" value="HISTIDINE KINASE"/>
    <property type="match status" value="1"/>
</dbReference>
<dbReference type="SMART" id="SM00388">
    <property type="entry name" value="HisKA"/>
    <property type="match status" value="1"/>
</dbReference>
<dbReference type="OrthoDB" id="9764438at2"/>
<dbReference type="Gene3D" id="3.30.450.20">
    <property type="entry name" value="PAS domain"/>
    <property type="match status" value="1"/>
</dbReference>
<dbReference type="InterPro" id="IPR036097">
    <property type="entry name" value="HisK_dim/P_sf"/>
</dbReference>
<keyword evidence="4" id="KW-0808">Transferase</keyword>
<dbReference type="Proteomes" id="UP000216991">
    <property type="component" value="Unassembled WGS sequence"/>
</dbReference>
<dbReference type="SUPFAM" id="SSF52172">
    <property type="entry name" value="CheY-like"/>
    <property type="match status" value="1"/>
</dbReference>
<proteinExistence type="predicted"/>
<dbReference type="PROSITE" id="PS50110">
    <property type="entry name" value="RESPONSE_REGULATORY"/>
    <property type="match status" value="1"/>
</dbReference>
<feature type="domain" description="Response regulatory" evidence="9">
    <location>
        <begin position="620"/>
        <end position="735"/>
    </location>
</feature>
<evidence type="ECO:0000256" key="4">
    <source>
        <dbReference type="ARBA" id="ARBA00022679"/>
    </source>
</evidence>
<dbReference type="CDD" id="cd00082">
    <property type="entry name" value="HisKA"/>
    <property type="match status" value="1"/>
</dbReference>
<evidence type="ECO:0000256" key="6">
    <source>
        <dbReference type="PROSITE-ProRule" id="PRU00169"/>
    </source>
</evidence>
<keyword evidence="3 6" id="KW-0597">Phosphoprotein</keyword>
<dbReference type="Pfam" id="PF00072">
    <property type="entry name" value="Response_reg"/>
    <property type="match status" value="1"/>
</dbReference>
<dbReference type="Gene3D" id="3.40.50.2300">
    <property type="match status" value="1"/>
</dbReference>
<dbReference type="InterPro" id="IPR003661">
    <property type="entry name" value="HisK_dim/P_dom"/>
</dbReference>
<evidence type="ECO:0000259" key="8">
    <source>
        <dbReference type="PROSITE" id="PS50109"/>
    </source>
</evidence>
<dbReference type="AlphaFoldDB" id="A0A255Y917"/>
<dbReference type="InterPro" id="IPR001789">
    <property type="entry name" value="Sig_transdc_resp-reg_receiver"/>
</dbReference>
<dbReference type="PANTHER" id="PTHR43047">
    <property type="entry name" value="TWO-COMPONENT HISTIDINE PROTEIN KINASE"/>
    <property type="match status" value="1"/>
</dbReference>
<gene>
    <name evidence="10" type="ORF">CHU93_13510</name>
</gene>
<dbReference type="CDD" id="cd00075">
    <property type="entry name" value="HATPase"/>
    <property type="match status" value="1"/>
</dbReference>
<feature type="coiled-coil region" evidence="7">
    <location>
        <begin position="16"/>
        <end position="43"/>
    </location>
</feature>
<dbReference type="SUPFAM" id="SSF47384">
    <property type="entry name" value="Homodimeric domain of signal transducing histidine kinase"/>
    <property type="match status" value="1"/>
</dbReference>
<dbReference type="RefSeq" id="WP_094474685.1">
    <property type="nucleotide sequence ID" value="NZ_NOXT01000121.1"/>
</dbReference>
<dbReference type="Gene3D" id="1.10.287.130">
    <property type="match status" value="1"/>
</dbReference>
<accession>A0A255Y917</accession>
<dbReference type="PROSITE" id="PS50109">
    <property type="entry name" value="HIS_KIN"/>
    <property type="match status" value="1"/>
</dbReference>
<keyword evidence="5 10" id="KW-0418">Kinase</keyword>
<evidence type="ECO:0000256" key="2">
    <source>
        <dbReference type="ARBA" id="ARBA00012438"/>
    </source>
</evidence>
<dbReference type="SMART" id="SM00387">
    <property type="entry name" value="HATPase_c"/>
    <property type="match status" value="1"/>
</dbReference>
<evidence type="ECO:0000313" key="10">
    <source>
        <dbReference type="EMBL" id="OYQ25736.1"/>
    </source>
</evidence>
<dbReference type="EC" id="2.7.13.3" evidence="2"/>
<evidence type="ECO:0000256" key="1">
    <source>
        <dbReference type="ARBA" id="ARBA00000085"/>
    </source>
</evidence>
<dbReference type="SUPFAM" id="SSF55874">
    <property type="entry name" value="ATPase domain of HSP90 chaperone/DNA topoisomerase II/histidine kinase"/>
    <property type="match status" value="1"/>
</dbReference>
<dbReference type="InterPro" id="IPR011006">
    <property type="entry name" value="CheY-like_superfamily"/>
</dbReference>
<dbReference type="SUPFAM" id="SSF55785">
    <property type="entry name" value="PYP-like sensor domain (PAS domain)"/>
    <property type="match status" value="2"/>
</dbReference>
<keyword evidence="11" id="KW-1185">Reference proteome</keyword>
<dbReference type="InterPro" id="IPR035965">
    <property type="entry name" value="PAS-like_dom_sf"/>
</dbReference>
<evidence type="ECO:0000256" key="3">
    <source>
        <dbReference type="ARBA" id="ARBA00022553"/>
    </source>
</evidence>
<dbReference type="PRINTS" id="PR00344">
    <property type="entry name" value="BCTRLSENSOR"/>
</dbReference>
<dbReference type="GO" id="GO:0005886">
    <property type="term" value="C:plasma membrane"/>
    <property type="evidence" value="ECO:0007669"/>
    <property type="project" value="TreeGrafter"/>
</dbReference>
<dbReference type="Pfam" id="PF12860">
    <property type="entry name" value="PAS_7"/>
    <property type="match status" value="2"/>
</dbReference>
<dbReference type="GO" id="GO:0009927">
    <property type="term" value="F:histidine phosphotransfer kinase activity"/>
    <property type="evidence" value="ECO:0007669"/>
    <property type="project" value="TreeGrafter"/>
</dbReference>
<organism evidence="10 11">
    <name type="scientific">Sandarakinorhabdus cyanobacteriorum</name>
    <dbReference type="NCBI Taxonomy" id="1981098"/>
    <lineage>
        <taxon>Bacteria</taxon>
        <taxon>Pseudomonadati</taxon>
        <taxon>Pseudomonadota</taxon>
        <taxon>Alphaproteobacteria</taxon>
        <taxon>Sphingomonadales</taxon>
        <taxon>Sphingosinicellaceae</taxon>
        <taxon>Sandarakinorhabdus</taxon>
    </lineage>
</organism>
<reference evidence="10 11" key="1">
    <citation type="submission" date="2017-07" db="EMBL/GenBank/DDBJ databases">
        <title>Sandarakinorhabdus cyanobacteriorum sp. nov., a novel bacterium isolated from cyanobacterial aggregates in a eutrophic lake.</title>
        <authorList>
            <person name="Cai H."/>
        </authorList>
    </citation>
    <scope>NUCLEOTIDE SEQUENCE [LARGE SCALE GENOMIC DNA]</scope>
    <source>
        <strain evidence="10 11">TH057</strain>
    </source>
</reference>
<dbReference type="Gene3D" id="3.30.565.10">
    <property type="entry name" value="Histidine kinase-like ATPase, C-terminal domain"/>
    <property type="match status" value="1"/>
</dbReference>
<dbReference type="InterPro" id="IPR005467">
    <property type="entry name" value="His_kinase_dom"/>
</dbReference>
<dbReference type="InterPro" id="IPR036890">
    <property type="entry name" value="HATPase_C_sf"/>
</dbReference>
<dbReference type="NCBIfam" id="NF041832">
    <property type="entry name" value="near_NosP_CTERM"/>
    <property type="match status" value="1"/>
</dbReference>
<evidence type="ECO:0000313" key="11">
    <source>
        <dbReference type="Proteomes" id="UP000216991"/>
    </source>
</evidence>
<dbReference type="Pfam" id="PF00512">
    <property type="entry name" value="HisKA"/>
    <property type="match status" value="1"/>
</dbReference>
<keyword evidence="7" id="KW-0175">Coiled coil</keyword>
<protein>
    <recommendedName>
        <fullName evidence="2">histidine kinase</fullName>
        <ecNumber evidence="2">2.7.13.3</ecNumber>
    </recommendedName>
</protein>
<evidence type="ECO:0000256" key="5">
    <source>
        <dbReference type="ARBA" id="ARBA00022777"/>
    </source>
</evidence>
<evidence type="ECO:0000259" key="9">
    <source>
        <dbReference type="PROSITE" id="PS50110"/>
    </source>
</evidence>
<dbReference type="FunFam" id="3.30.565.10:FF:000049">
    <property type="entry name" value="Two-component sensor histidine kinase"/>
    <property type="match status" value="1"/>
</dbReference>
<dbReference type="EMBL" id="NOXT01000121">
    <property type="protein sequence ID" value="OYQ25736.1"/>
    <property type="molecule type" value="Genomic_DNA"/>
</dbReference>
<dbReference type="GO" id="GO:0000155">
    <property type="term" value="F:phosphorelay sensor kinase activity"/>
    <property type="evidence" value="ECO:0007669"/>
    <property type="project" value="InterPro"/>
</dbReference>
<comment type="catalytic activity">
    <reaction evidence="1">
        <text>ATP + protein L-histidine = ADP + protein N-phospho-L-histidine.</text>
        <dbReference type="EC" id="2.7.13.3"/>
    </reaction>
</comment>
<comment type="caution">
    <text evidence="10">The sequence shown here is derived from an EMBL/GenBank/DDBJ whole genome shotgun (WGS) entry which is preliminary data.</text>
</comment>
<dbReference type="SMART" id="SM00448">
    <property type="entry name" value="REC"/>
    <property type="match status" value="1"/>
</dbReference>
<sequence>MTPPTWTGTTPQAERIAELESQIEKLTRINAALINRVERATDLHGNAFSLFETAIALEGRVRDRTAELESALADLAASHAALALARDEADTARQRLSDAIESINEGFAIFDAEDRLVLANQTYVSLWPEAADIIKPGVPFANIAETLAARRVPLGALAAPDAWARDRIARHHVADGGQAIALADGRWIQVNEHRTDDGGIVGVYTDITDLKTAEARDRAREQATRAAVLQATLDAMPHGVCLFDAQRKLMAWNGPLLAMLQLGNGRLAAPDRIGSHAAMLAWCRTALPAVAEQGCLDWLDGDSSDTKSATLADGRCIEVHRQPMPSGGLVLRLEDVTQARAAVAAMAQRKSDLEALVAQRTAELERARNQAIAANSSKTRFLAAASHDLLQPLNAARLFVSALAGRRMADGNRLLVGQAASALDSIESLLEALLEISRLDAGAIQPDPRPMPLADLFGALTAEFAAVAQRRGLDLTVEPSGLWVHSDPRLLRRILQNFLSNAVRYTAAGRVTMAARSTPAGIVISVTDTGPGIAPDDQALIFEEFRRLGQRGENDSVERGMGLGLAIVQRAARMLDLPIGLVSAPGEGASFSVTVPAAAPASATANGQQARTGAGVGRATVLVIDNEPAILAGMQAVLEGWGCQVLTAPDSAKALAAASRRPVDLLLADYHLADGDTGDAVVERVRHACGRAIPAAILTADRTPELKDSLSAAGLTILNKPVKPAQLRALMGRMLA</sequence>
<feature type="domain" description="Histidine kinase" evidence="8">
    <location>
        <begin position="384"/>
        <end position="599"/>
    </location>
</feature>
<dbReference type="InterPro" id="IPR003594">
    <property type="entry name" value="HATPase_dom"/>
</dbReference>